<dbReference type="PANTHER" id="PTHR37534:SF40">
    <property type="entry name" value="ZN(2)-C6 FUNGAL-TYPE DOMAIN-CONTAINING PROTEIN"/>
    <property type="match status" value="1"/>
</dbReference>
<keyword evidence="2" id="KW-0539">Nucleus</keyword>
<dbReference type="Pfam" id="PF11951">
    <property type="entry name" value="Fungal_trans_2"/>
    <property type="match status" value="1"/>
</dbReference>
<dbReference type="PROSITE" id="PS50048">
    <property type="entry name" value="ZN2_CY6_FUNGAL_2"/>
    <property type="match status" value="1"/>
</dbReference>
<dbReference type="GO" id="GO:0008270">
    <property type="term" value="F:zinc ion binding"/>
    <property type="evidence" value="ECO:0007669"/>
    <property type="project" value="InterPro"/>
</dbReference>
<dbReference type="Gene3D" id="4.10.240.10">
    <property type="entry name" value="Zn(2)-C6 fungal-type DNA-binding domain"/>
    <property type="match status" value="1"/>
</dbReference>
<evidence type="ECO:0000313" key="5">
    <source>
        <dbReference type="EMBL" id="TID25984.1"/>
    </source>
</evidence>
<feature type="region of interest" description="Disordered" evidence="3">
    <location>
        <begin position="1"/>
        <end position="26"/>
    </location>
</feature>
<feature type="region of interest" description="Disordered" evidence="3">
    <location>
        <begin position="590"/>
        <end position="705"/>
    </location>
</feature>
<dbReference type="GO" id="GO:0000976">
    <property type="term" value="F:transcription cis-regulatory region binding"/>
    <property type="evidence" value="ECO:0007669"/>
    <property type="project" value="TreeGrafter"/>
</dbReference>
<dbReference type="Proteomes" id="UP000298493">
    <property type="component" value="Unassembled WGS sequence"/>
</dbReference>
<keyword evidence="6" id="KW-1185">Reference proteome</keyword>
<gene>
    <name evidence="5" type="ORF">E6O75_ATG03847</name>
</gene>
<feature type="compositionally biased region" description="Polar residues" evidence="3">
    <location>
        <begin position="189"/>
        <end position="200"/>
    </location>
</feature>
<dbReference type="SUPFAM" id="SSF57701">
    <property type="entry name" value="Zn2/Cys6 DNA-binding domain"/>
    <property type="match status" value="1"/>
</dbReference>
<comment type="subcellular location">
    <subcellularLocation>
        <location evidence="1">Nucleus</location>
    </subcellularLocation>
</comment>
<evidence type="ECO:0000313" key="6">
    <source>
        <dbReference type="Proteomes" id="UP000298493"/>
    </source>
</evidence>
<feature type="compositionally biased region" description="Low complexity" evidence="3">
    <location>
        <begin position="595"/>
        <end position="615"/>
    </location>
</feature>
<dbReference type="GO" id="GO:0005634">
    <property type="term" value="C:nucleus"/>
    <property type="evidence" value="ECO:0007669"/>
    <property type="project" value="UniProtKB-SubCell"/>
</dbReference>
<name>A0A4Z1PT32_9PEZI</name>
<feature type="domain" description="Zn(2)-C6 fungal-type" evidence="4">
    <location>
        <begin position="34"/>
        <end position="64"/>
    </location>
</feature>
<dbReference type="InterPro" id="IPR001138">
    <property type="entry name" value="Zn2Cys6_DnaBD"/>
</dbReference>
<dbReference type="PROSITE" id="PS00463">
    <property type="entry name" value="ZN2_CY6_FUNGAL_1"/>
    <property type="match status" value="1"/>
</dbReference>
<evidence type="ECO:0000256" key="3">
    <source>
        <dbReference type="SAM" id="MobiDB-lite"/>
    </source>
</evidence>
<dbReference type="InterPro" id="IPR036864">
    <property type="entry name" value="Zn2-C6_fun-type_DNA-bd_sf"/>
</dbReference>
<organism evidence="5 6">
    <name type="scientific">Venturia nashicola</name>
    <dbReference type="NCBI Taxonomy" id="86259"/>
    <lineage>
        <taxon>Eukaryota</taxon>
        <taxon>Fungi</taxon>
        <taxon>Dikarya</taxon>
        <taxon>Ascomycota</taxon>
        <taxon>Pezizomycotina</taxon>
        <taxon>Dothideomycetes</taxon>
        <taxon>Pleosporomycetidae</taxon>
        <taxon>Venturiales</taxon>
        <taxon>Venturiaceae</taxon>
        <taxon>Venturia</taxon>
    </lineage>
</organism>
<proteinExistence type="predicted"/>
<evidence type="ECO:0000256" key="1">
    <source>
        <dbReference type="ARBA" id="ARBA00004123"/>
    </source>
</evidence>
<sequence>MKAANGGASTKLAEGSATPAEAPAASKPKRVRTGCLTCRERHLKCDEGLPICQNCRKSSRVCKRGVRLNFIDTTVKAPAVMAPIHDWNVTFLDESREIASEYRDGLSKYMALEKRPSRTRHTENGLGFDFSGPVIAPPLHHQQALPPIQGMLPDTFSNDPVSLNFDAQQRGAHHQHTHSHSESTYSGSNIPTTAGTSYGSAEQHLVSSADGRDYVRDPNEVLYMQVFVEEVGLWMDSMDADKHFSELLPFNSLNNEMLYNAFLACGARHLALVNPKYSDDVALQYYNTATSYLLQNLQDENRNCVMCATTAVILNVYEIMSERALQRMNHIAGARALIKECGWNARSHGVGAACFWLNVGMELLSCLHYNWPVAWDPDDWGVDMDFTRPENGQGKEEIWCHRMVNILARVANFRSQIPLLGASNSPHREHIQRQTRFNEWQQLKNLADSWNRHVPRTMHPLGYLESFQTTSRSCFPEVWLIKRTSMYARLLYHTAMVLLAQTNPLGPVSTTRDMRDMQHENAMLICGIVAHVKDRGVASVAIRSIAIASECLLERRQQEEVIRILEKISHETGWRVNFLYKELPDKWGWPGPYIPQTQQQQAQQQPTPGQQQNMPVAPPPPPPPPPPQQQHTQRPPPQHQHAPSQHQQSLHQSFHHPQTRPQQHQPLPQVTISQQPNVSLPPVATQPPPPVSRPRNPLITADFSMPHHPYQSYYVAPNSALARQSQIQASYY</sequence>
<reference evidence="5 6" key="1">
    <citation type="submission" date="2019-04" db="EMBL/GenBank/DDBJ databases">
        <title>High contiguity whole genome sequence and gene annotation resource for two Venturia nashicola isolates.</title>
        <authorList>
            <person name="Prokchorchik M."/>
            <person name="Won K."/>
            <person name="Lee Y."/>
            <person name="Choi E.D."/>
            <person name="Segonzac C."/>
            <person name="Sohn K.H."/>
        </authorList>
    </citation>
    <scope>NUCLEOTIDE SEQUENCE [LARGE SCALE GENOMIC DNA]</scope>
    <source>
        <strain evidence="5 6">PRI2</strain>
    </source>
</reference>
<dbReference type="CDD" id="cd12148">
    <property type="entry name" value="fungal_TF_MHR"/>
    <property type="match status" value="1"/>
</dbReference>
<comment type="caution">
    <text evidence="5">The sequence shown here is derived from an EMBL/GenBank/DDBJ whole genome shotgun (WGS) entry which is preliminary data.</text>
</comment>
<dbReference type="PANTHER" id="PTHR37534">
    <property type="entry name" value="TRANSCRIPTIONAL ACTIVATOR PROTEIN UGA3"/>
    <property type="match status" value="1"/>
</dbReference>
<evidence type="ECO:0000259" key="4">
    <source>
        <dbReference type="PROSITE" id="PS50048"/>
    </source>
</evidence>
<dbReference type="InterPro" id="IPR021858">
    <property type="entry name" value="Fun_TF"/>
</dbReference>
<feature type="compositionally biased region" description="Low complexity" evidence="3">
    <location>
        <begin position="639"/>
        <end position="652"/>
    </location>
</feature>
<feature type="compositionally biased region" description="Low complexity" evidence="3">
    <location>
        <begin position="659"/>
        <end position="669"/>
    </location>
</feature>
<dbReference type="EMBL" id="SNSC02000003">
    <property type="protein sequence ID" value="TID25984.1"/>
    <property type="molecule type" value="Genomic_DNA"/>
</dbReference>
<dbReference type="GO" id="GO:0000981">
    <property type="term" value="F:DNA-binding transcription factor activity, RNA polymerase II-specific"/>
    <property type="evidence" value="ECO:0007669"/>
    <property type="project" value="InterPro"/>
</dbReference>
<dbReference type="CDD" id="cd00067">
    <property type="entry name" value="GAL4"/>
    <property type="match status" value="1"/>
</dbReference>
<feature type="compositionally biased region" description="Pro residues" evidence="3">
    <location>
        <begin position="616"/>
        <end position="638"/>
    </location>
</feature>
<dbReference type="STRING" id="86259.A0A4Z1PT32"/>
<feature type="region of interest" description="Disordered" evidence="3">
    <location>
        <begin position="168"/>
        <end position="203"/>
    </location>
</feature>
<evidence type="ECO:0000256" key="2">
    <source>
        <dbReference type="ARBA" id="ARBA00023242"/>
    </source>
</evidence>
<dbReference type="SMART" id="SM00066">
    <property type="entry name" value="GAL4"/>
    <property type="match status" value="1"/>
</dbReference>
<dbReference type="Pfam" id="PF00172">
    <property type="entry name" value="Zn_clus"/>
    <property type="match status" value="1"/>
</dbReference>
<dbReference type="GO" id="GO:0045944">
    <property type="term" value="P:positive regulation of transcription by RNA polymerase II"/>
    <property type="evidence" value="ECO:0007669"/>
    <property type="project" value="TreeGrafter"/>
</dbReference>
<protein>
    <submittedName>
        <fullName evidence="5">Transcriptional regulatory protein moc3</fullName>
    </submittedName>
</protein>
<dbReference type="AlphaFoldDB" id="A0A4Z1PT32"/>
<accession>A0A4Z1PT32</accession>